<accession>M5GCA4</accession>
<organism evidence="2 3">
    <name type="scientific">Dacryopinax primogenitus (strain DJM 731)</name>
    <name type="common">Brown rot fungus</name>
    <dbReference type="NCBI Taxonomy" id="1858805"/>
    <lineage>
        <taxon>Eukaryota</taxon>
        <taxon>Fungi</taxon>
        <taxon>Dikarya</taxon>
        <taxon>Basidiomycota</taxon>
        <taxon>Agaricomycotina</taxon>
        <taxon>Dacrymycetes</taxon>
        <taxon>Dacrymycetales</taxon>
        <taxon>Dacrymycetaceae</taxon>
        <taxon>Dacryopinax</taxon>
    </lineage>
</organism>
<name>M5GCA4_DACPD</name>
<reference evidence="2 3" key="1">
    <citation type="journal article" date="2012" name="Science">
        <title>The Paleozoic origin of enzymatic lignin decomposition reconstructed from 31 fungal genomes.</title>
        <authorList>
            <person name="Floudas D."/>
            <person name="Binder M."/>
            <person name="Riley R."/>
            <person name="Barry K."/>
            <person name="Blanchette R.A."/>
            <person name="Henrissat B."/>
            <person name="Martinez A.T."/>
            <person name="Otillar R."/>
            <person name="Spatafora J.W."/>
            <person name="Yadav J.S."/>
            <person name="Aerts A."/>
            <person name="Benoit I."/>
            <person name="Boyd A."/>
            <person name="Carlson A."/>
            <person name="Copeland A."/>
            <person name="Coutinho P.M."/>
            <person name="de Vries R.P."/>
            <person name="Ferreira P."/>
            <person name="Findley K."/>
            <person name="Foster B."/>
            <person name="Gaskell J."/>
            <person name="Glotzer D."/>
            <person name="Gorecki P."/>
            <person name="Heitman J."/>
            <person name="Hesse C."/>
            <person name="Hori C."/>
            <person name="Igarashi K."/>
            <person name="Jurgens J.A."/>
            <person name="Kallen N."/>
            <person name="Kersten P."/>
            <person name="Kohler A."/>
            <person name="Kuees U."/>
            <person name="Kumar T.K.A."/>
            <person name="Kuo A."/>
            <person name="LaButti K."/>
            <person name="Larrondo L.F."/>
            <person name="Lindquist E."/>
            <person name="Ling A."/>
            <person name="Lombard V."/>
            <person name="Lucas S."/>
            <person name="Lundell T."/>
            <person name="Martin R."/>
            <person name="McLaughlin D.J."/>
            <person name="Morgenstern I."/>
            <person name="Morin E."/>
            <person name="Murat C."/>
            <person name="Nagy L.G."/>
            <person name="Nolan M."/>
            <person name="Ohm R.A."/>
            <person name="Patyshakuliyeva A."/>
            <person name="Rokas A."/>
            <person name="Ruiz-Duenas F.J."/>
            <person name="Sabat G."/>
            <person name="Salamov A."/>
            <person name="Samejima M."/>
            <person name="Schmutz J."/>
            <person name="Slot J.C."/>
            <person name="St John F."/>
            <person name="Stenlid J."/>
            <person name="Sun H."/>
            <person name="Sun S."/>
            <person name="Syed K."/>
            <person name="Tsang A."/>
            <person name="Wiebenga A."/>
            <person name="Young D."/>
            <person name="Pisabarro A."/>
            <person name="Eastwood D.C."/>
            <person name="Martin F."/>
            <person name="Cullen D."/>
            <person name="Grigoriev I.V."/>
            <person name="Hibbett D.S."/>
        </authorList>
    </citation>
    <scope>NUCLEOTIDE SEQUENCE [LARGE SCALE GENOMIC DNA]</scope>
    <source>
        <strain evidence="2 3">DJM-731 SS1</strain>
    </source>
</reference>
<dbReference type="EMBL" id="JH795864">
    <property type="protein sequence ID" value="EJU01663.1"/>
    <property type="molecule type" value="Genomic_DNA"/>
</dbReference>
<dbReference type="HOGENOM" id="CLU_2263635_0_0_1"/>
<protein>
    <submittedName>
        <fullName evidence="2">Uncharacterized protein</fullName>
    </submittedName>
</protein>
<proteinExistence type="predicted"/>
<dbReference type="Proteomes" id="UP000030653">
    <property type="component" value="Unassembled WGS sequence"/>
</dbReference>
<evidence type="ECO:0000256" key="1">
    <source>
        <dbReference type="SAM" id="MobiDB-lite"/>
    </source>
</evidence>
<evidence type="ECO:0000313" key="3">
    <source>
        <dbReference type="Proteomes" id="UP000030653"/>
    </source>
</evidence>
<sequence length="103" mass="11452">MPWCAYEVEHRPRCEVRGARCKVYVEECRGAKLKSSKTRVARTNAVVQTRNRASSNRDRTTKSIHPGRSLSQATEDVEDVSKTGSPALTQCDTTPLGRTLESS</sequence>
<feature type="region of interest" description="Disordered" evidence="1">
    <location>
        <begin position="39"/>
        <end position="103"/>
    </location>
</feature>
<dbReference type="GeneID" id="63687991"/>
<gene>
    <name evidence="2" type="ORF">DACRYDRAFT_22705</name>
</gene>
<feature type="compositionally biased region" description="Polar residues" evidence="1">
    <location>
        <begin position="82"/>
        <end position="93"/>
    </location>
</feature>
<dbReference type="AlphaFoldDB" id="M5GCA4"/>
<dbReference type="RefSeq" id="XP_040628560.1">
    <property type="nucleotide sequence ID" value="XM_040772929.1"/>
</dbReference>
<evidence type="ECO:0000313" key="2">
    <source>
        <dbReference type="EMBL" id="EJU01663.1"/>
    </source>
</evidence>
<feature type="compositionally biased region" description="Polar residues" evidence="1">
    <location>
        <begin position="45"/>
        <end position="54"/>
    </location>
</feature>
<keyword evidence="3" id="KW-1185">Reference proteome</keyword>